<dbReference type="Gene3D" id="3.90.1300.10">
    <property type="entry name" value="Amidase signature (AS) domain"/>
    <property type="match status" value="1"/>
</dbReference>
<protein>
    <submittedName>
        <fullName evidence="2">Amidase</fullName>
    </submittedName>
</protein>
<sequence length="494" mass="52205">MSETFAFEEITIDEILSRYASGALTVREVVQAYLDRIDAVDRSGPSLNSIVALSPRALDDADALDRAFAGSGRLSGPLHGVPVLVKDQVEVGGMPTSYGSEIAAESMPERDSTVVRRLRDSGAVILGTTTMPDFATSWFSTSSRSGVTKNPYDLSRDPGGSSSGSAAAIAANLALVGIGGDTGGSIRLPASFCNLVGLRVTPGIISRDGMSSLVVPQDTPGPMTRTVEDAARLLDVVAGWDPADPFTSVNRISHHTGSYAEGLAESTMSGKRLGVLRGAFGDPSDPDGARVNAVLERALEQLVAAGGEVVDVEIEDLMHLVGFTSVYNTRSHADMNAFFATRPGSGVKGISEVIESGRYHEKLDLLEGIAATSTDPADDPEYLNRILAQQDFQREVVGLLAELGLDAIVFPDVKLPAPTHDEVFSDKWTCLTYPTNTVIASQLHFPAITVPVGFTDNDLPVGLEIISAPYDEHRLLNVAAAVEKATGARRAPAL</sequence>
<dbReference type="InterPro" id="IPR020556">
    <property type="entry name" value="Amidase_CS"/>
</dbReference>
<feature type="domain" description="Amidase" evidence="1">
    <location>
        <begin position="28"/>
        <end position="476"/>
    </location>
</feature>
<comment type="caution">
    <text evidence="2">The sequence shown here is derived from an EMBL/GenBank/DDBJ whole genome shotgun (WGS) entry which is preliminary data.</text>
</comment>
<proteinExistence type="predicted"/>
<dbReference type="PIRSF" id="PIRSF001221">
    <property type="entry name" value="Amidase_fungi"/>
    <property type="match status" value="1"/>
</dbReference>
<reference evidence="2" key="1">
    <citation type="submission" date="2021-03" db="EMBL/GenBank/DDBJ databases">
        <title>Leucobacter chromiisoli sp. nov., isolated from chromium-containing soil of chemical plant.</title>
        <authorList>
            <person name="Xu Z."/>
        </authorList>
    </citation>
    <scope>NUCLEOTIDE SEQUENCE</scope>
    <source>
        <strain evidence="2">S27</strain>
    </source>
</reference>
<dbReference type="EMBL" id="JAGDYM010000004">
    <property type="protein sequence ID" value="MBO1900834.1"/>
    <property type="molecule type" value="Genomic_DNA"/>
</dbReference>
<organism evidence="2 3">
    <name type="scientific">Leucobacter weissii</name>
    <dbReference type="NCBI Taxonomy" id="1983706"/>
    <lineage>
        <taxon>Bacteria</taxon>
        <taxon>Bacillati</taxon>
        <taxon>Actinomycetota</taxon>
        <taxon>Actinomycetes</taxon>
        <taxon>Micrococcales</taxon>
        <taxon>Microbacteriaceae</taxon>
        <taxon>Leucobacter</taxon>
    </lineage>
</organism>
<gene>
    <name evidence="2" type="ORF">J4H92_02590</name>
</gene>
<accession>A0A939S508</accession>
<evidence type="ECO:0000313" key="3">
    <source>
        <dbReference type="Proteomes" id="UP000664382"/>
    </source>
</evidence>
<dbReference type="InterPro" id="IPR036928">
    <property type="entry name" value="AS_sf"/>
</dbReference>
<dbReference type="InterPro" id="IPR023631">
    <property type="entry name" value="Amidase_dom"/>
</dbReference>
<dbReference type="PANTHER" id="PTHR42678">
    <property type="entry name" value="AMIDASE"/>
    <property type="match status" value="1"/>
</dbReference>
<evidence type="ECO:0000259" key="1">
    <source>
        <dbReference type="Pfam" id="PF01425"/>
    </source>
</evidence>
<dbReference type="AlphaFoldDB" id="A0A939S508"/>
<evidence type="ECO:0000313" key="2">
    <source>
        <dbReference type="EMBL" id="MBO1900834.1"/>
    </source>
</evidence>
<keyword evidence="3" id="KW-1185">Reference proteome</keyword>
<dbReference type="PANTHER" id="PTHR42678:SF34">
    <property type="entry name" value="OS04G0183300 PROTEIN"/>
    <property type="match status" value="1"/>
</dbReference>
<dbReference type="Proteomes" id="UP000664382">
    <property type="component" value="Unassembled WGS sequence"/>
</dbReference>
<dbReference type="Pfam" id="PF01425">
    <property type="entry name" value="Amidase"/>
    <property type="match status" value="1"/>
</dbReference>
<dbReference type="PROSITE" id="PS00571">
    <property type="entry name" value="AMIDASES"/>
    <property type="match status" value="1"/>
</dbReference>
<dbReference type="RefSeq" id="WP_208095608.1">
    <property type="nucleotide sequence ID" value="NZ_JAGDYM010000004.1"/>
</dbReference>
<dbReference type="SUPFAM" id="SSF75304">
    <property type="entry name" value="Amidase signature (AS) enzymes"/>
    <property type="match status" value="1"/>
</dbReference>
<name>A0A939S508_9MICO</name>